<organism evidence="2 3">
    <name type="scientific">Lentinus brumalis</name>
    <dbReference type="NCBI Taxonomy" id="2498619"/>
    <lineage>
        <taxon>Eukaryota</taxon>
        <taxon>Fungi</taxon>
        <taxon>Dikarya</taxon>
        <taxon>Basidiomycota</taxon>
        <taxon>Agaricomycotina</taxon>
        <taxon>Agaricomycetes</taxon>
        <taxon>Polyporales</taxon>
        <taxon>Polyporaceae</taxon>
        <taxon>Lentinus</taxon>
    </lineage>
</organism>
<reference evidence="2 3" key="1">
    <citation type="journal article" date="2018" name="Biotechnol. Biofuels">
        <title>Integrative visual omics of the white-rot fungus Polyporus brumalis exposes the biotechnological potential of its oxidative enzymes for delignifying raw plant biomass.</title>
        <authorList>
            <person name="Miyauchi S."/>
            <person name="Rancon A."/>
            <person name="Drula E."/>
            <person name="Hage H."/>
            <person name="Chaduli D."/>
            <person name="Favel A."/>
            <person name="Grisel S."/>
            <person name="Henrissat B."/>
            <person name="Herpoel-Gimbert I."/>
            <person name="Ruiz-Duenas F.J."/>
            <person name="Chevret D."/>
            <person name="Hainaut M."/>
            <person name="Lin J."/>
            <person name="Wang M."/>
            <person name="Pangilinan J."/>
            <person name="Lipzen A."/>
            <person name="Lesage-Meessen L."/>
            <person name="Navarro D."/>
            <person name="Riley R."/>
            <person name="Grigoriev I.V."/>
            <person name="Zhou S."/>
            <person name="Raouche S."/>
            <person name="Rosso M.N."/>
        </authorList>
    </citation>
    <scope>NUCLEOTIDE SEQUENCE [LARGE SCALE GENOMIC DNA]</scope>
    <source>
        <strain evidence="2 3">BRFM 1820</strain>
    </source>
</reference>
<evidence type="ECO:0000256" key="1">
    <source>
        <dbReference type="SAM" id="Coils"/>
    </source>
</evidence>
<evidence type="ECO:0000313" key="2">
    <source>
        <dbReference type="EMBL" id="RDX40778.1"/>
    </source>
</evidence>
<gene>
    <name evidence="2" type="ORF">OH76DRAFT_1489994</name>
</gene>
<protein>
    <submittedName>
        <fullName evidence="2">Uncharacterized protein</fullName>
    </submittedName>
</protein>
<keyword evidence="3" id="KW-1185">Reference proteome</keyword>
<name>A0A371CKG9_9APHY</name>
<dbReference type="EMBL" id="KZ857537">
    <property type="protein sequence ID" value="RDX40778.1"/>
    <property type="molecule type" value="Genomic_DNA"/>
</dbReference>
<feature type="coiled-coil region" evidence="1">
    <location>
        <begin position="163"/>
        <end position="194"/>
    </location>
</feature>
<proteinExistence type="predicted"/>
<sequence length="219" mass="25787">MGKPRKAKKSKKSKRWTTKEMAEWLTDRLPCFRTACTESNSTPWLTGIYQEFLDVFPCAEPTPTEIQEASGDIEKVKNRIKTARKKQIYWWFWNRRMPGSKSTKKDKNLLPLAQKKSRPPQPYQVYMSLYTARVMPLLHQQYDEYKVSVAEGQEPKKWWPFVISETKRMLDQESEEVKQEVNDYREMLAKGEESLDEFLRKVEAGEAVSAHEQAVVMQQ</sequence>
<dbReference type="AlphaFoldDB" id="A0A371CKG9"/>
<keyword evidence="1" id="KW-0175">Coiled coil</keyword>
<dbReference type="OrthoDB" id="2757592at2759"/>
<evidence type="ECO:0000313" key="3">
    <source>
        <dbReference type="Proteomes" id="UP000256964"/>
    </source>
</evidence>
<dbReference type="Proteomes" id="UP000256964">
    <property type="component" value="Unassembled WGS sequence"/>
</dbReference>
<accession>A0A371CKG9</accession>